<dbReference type="Gene3D" id="3.10.450.160">
    <property type="entry name" value="inner membrane protein cigr"/>
    <property type="match status" value="1"/>
</dbReference>
<keyword evidence="2" id="KW-0732">Signal</keyword>
<evidence type="ECO:0000313" key="4">
    <source>
        <dbReference type="Proteomes" id="UP000245838"/>
    </source>
</evidence>
<dbReference type="RefSeq" id="WP_050747424.1">
    <property type="nucleotide sequence ID" value="NC_007712.1"/>
</dbReference>
<evidence type="ECO:0000256" key="2">
    <source>
        <dbReference type="SAM" id="SignalP"/>
    </source>
</evidence>
<evidence type="ECO:0000256" key="1">
    <source>
        <dbReference type="SAM" id="MobiDB-lite"/>
    </source>
</evidence>
<organism evidence="3 4">
    <name type="scientific">Sodalis glossinidius (strain morsitans)</name>
    <dbReference type="NCBI Taxonomy" id="343509"/>
    <lineage>
        <taxon>Bacteria</taxon>
        <taxon>Pseudomonadati</taxon>
        <taxon>Pseudomonadota</taxon>
        <taxon>Gammaproteobacteria</taxon>
        <taxon>Enterobacterales</taxon>
        <taxon>Bruguierivoracaceae</taxon>
        <taxon>Sodalis</taxon>
    </lineage>
</organism>
<evidence type="ECO:0000313" key="3">
    <source>
        <dbReference type="EMBL" id="CRL44347.1"/>
    </source>
</evidence>
<protein>
    <recommendedName>
        <fullName evidence="5">Acid shock protein</fullName>
    </recommendedName>
</protein>
<feature type="region of interest" description="Disordered" evidence="1">
    <location>
        <begin position="23"/>
        <end position="75"/>
    </location>
</feature>
<sequence>MKKINVMLFSGALLALASAPTFAQGEQPNGGAPQNGGKNQNAHTSSKAHSGQPQRQRKADHAFRQGHALPHQYRAKQYYVDDWRARTESAAERPSLGTGE</sequence>
<dbReference type="EMBL" id="LN854557">
    <property type="protein sequence ID" value="CRL44347.1"/>
    <property type="molecule type" value="Genomic_DNA"/>
</dbReference>
<accession>A0A193QGQ1</accession>
<feature type="chain" id="PRO_5008261579" description="Acid shock protein" evidence="2">
    <location>
        <begin position="24"/>
        <end position="100"/>
    </location>
</feature>
<proteinExistence type="predicted"/>
<evidence type="ECO:0008006" key="5">
    <source>
        <dbReference type="Google" id="ProtNLM"/>
    </source>
</evidence>
<gene>
    <name evidence="3" type="ORF">SGGMMB4_01410</name>
</gene>
<name>A0A193QGQ1_SODGM</name>
<dbReference type="AlphaFoldDB" id="A0A193QGQ1"/>
<feature type="signal peptide" evidence="2">
    <location>
        <begin position="1"/>
        <end position="23"/>
    </location>
</feature>
<dbReference type="Proteomes" id="UP000245838">
    <property type="component" value="Chromosome sggmmb4_Chromosome"/>
</dbReference>
<reference evidence="3 4" key="1">
    <citation type="submission" date="2015-05" db="EMBL/GenBank/DDBJ databases">
        <authorList>
            <person name="Goodhead I."/>
        </authorList>
    </citation>
    <scope>NUCLEOTIDE SEQUENCE [LARGE SCALE GENOMIC DNA]</scope>
    <source>
        <strain evidence="4">morsitans</strain>
    </source>
</reference>
<feature type="compositionally biased region" description="Polar residues" evidence="1">
    <location>
        <begin position="36"/>
        <end position="54"/>
    </location>
</feature>